<dbReference type="Proteomes" id="UP000051576">
    <property type="component" value="Unassembled WGS sequence"/>
</dbReference>
<protein>
    <recommendedName>
        <fullName evidence="1">Protein DltD</fullName>
    </recommendedName>
</protein>
<dbReference type="PATRIC" id="fig|1133569.4.peg.1381"/>
<reference evidence="3 4" key="1">
    <citation type="journal article" date="2015" name="Genome Announc.">
        <title>Expanding the biotechnology potential of lactobacilli through comparative genomics of 213 strains and associated genera.</title>
        <authorList>
            <person name="Sun Z."/>
            <person name="Harris H.M."/>
            <person name="McCann A."/>
            <person name="Guo C."/>
            <person name="Argimon S."/>
            <person name="Zhang W."/>
            <person name="Yang X."/>
            <person name="Jeffery I.B."/>
            <person name="Cooney J.C."/>
            <person name="Kagawa T.F."/>
            <person name="Liu W."/>
            <person name="Song Y."/>
            <person name="Salvetti E."/>
            <person name="Wrobel A."/>
            <person name="Rasinkangas P."/>
            <person name="Parkhill J."/>
            <person name="Rea M.C."/>
            <person name="O'Sullivan O."/>
            <person name="Ritari J."/>
            <person name="Douillard F.P."/>
            <person name="Paul Ross R."/>
            <person name="Yang R."/>
            <person name="Briner A.E."/>
            <person name="Felis G.E."/>
            <person name="de Vos W.M."/>
            <person name="Barrangou R."/>
            <person name="Klaenhammer T.R."/>
            <person name="Caufield P.W."/>
            <person name="Cui Y."/>
            <person name="Zhang H."/>
            <person name="O'Toole P.W."/>
        </authorList>
    </citation>
    <scope>NUCLEOTIDE SEQUENCE [LARGE SCALE GENOMIC DNA]</scope>
    <source>
        <strain evidence="3 4">DSM 20605</strain>
    </source>
</reference>
<dbReference type="STRING" id="1133569.FD21_GL001248"/>
<dbReference type="GO" id="GO:0005886">
    <property type="term" value="C:plasma membrane"/>
    <property type="evidence" value="ECO:0007669"/>
    <property type="project" value="UniProtKB-UniRule"/>
</dbReference>
<evidence type="ECO:0000256" key="2">
    <source>
        <dbReference type="SAM" id="Phobius"/>
    </source>
</evidence>
<evidence type="ECO:0000313" key="4">
    <source>
        <dbReference type="Proteomes" id="UP000051576"/>
    </source>
</evidence>
<keyword evidence="1" id="KW-1003">Cell membrane</keyword>
<dbReference type="Pfam" id="PF04914">
    <property type="entry name" value="DltD"/>
    <property type="match status" value="1"/>
</dbReference>
<dbReference type="PANTHER" id="PTHR40039">
    <property type="entry name" value="PROTEIN DLTD"/>
    <property type="match status" value="1"/>
</dbReference>
<comment type="pathway">
    <text evidence="1">Cell wall biogenesis; lipoteichoic acid biosynthesis.</text>
</comment>
<dbReference type="GO" id="GO:0070395">
    <property type="term" value="P:lipoteichoic acid biosynthetic process"/>
    <property type="evidence" value="ECO:0007669"/>
    <property type="project" value="UniProtKB-UniRule"/>
</dbReference>
<comment type="caution">
    <text evidence="3">The sequence shown here is derived from an EMBL/GenBank/DDBJ whole genome shotgun (WGS) entry which is preliminary data.</text>
</comment>
<dbReference type="RefSeq" id="WP_010581323.1">
    <property type="nucleotide sequence ID" value="NZ_AHYZ01000183.1"/>
</dbReference>
<dbReference type="OrthoDB" id="1700484at2"/>
<keyword evidence="2" id="KW-0812">Transmembrane</keyword>
<dbReference type="InterPro" id="IPR006998">
    <property type="entry name" value="DltD"/>
</dbReference>
<evidence type="ECO:0000313" key="3">
    <source>
        <dbReference type="EMBL" id="KRM87710.1"/>
    </source>
</evidence>
<dbReference type="NCBIfam" id="TIGR04092">
    <property type="entry name" value="LTA_DltD"/>
    <property type="match status" value="1"/>
</dbReference>
<sequence>MKTKHLLWQIFGPVLLAVLLIAILLSLPIHYRKVSAQEMRKAAVSLDTATFKNQFLKQKALQNKKVNYVPFFGSSELERMDEFHPSVMSAKYYNYRPFLLGKKGAQSLPQFLAMETILPELKNRKVVFIISPQWFVKQGISPAAFKYYNGSLADLTWLKQANPHSAYDRYLAQRLITLLGSNDEVSQLAAKIAQGHQLSSLDQQLISVQHNFLWHEDELFSRFRPDDNYLNRIKPRLNNLPTKYNYQKLQTMAQADGQKHSTNNHFRILNKFYAQRVKPHYKLLAGAEKHFSYLQSPEYADLELVLHQLAKQHTQVLFMIQPVNTKWTAYTKLSLPMYYRSVAKIKFQLRQQGFDQIADYSHDGSIPYFMQDTIHIGWLGWVKFNHRVNSFIQTKQPAVHYHLKKQFLSRKWQQLKPDQQNLQRFASQIN</sequence>
<dbReference type="eggNOG" id="COG3966">
    <property type="taxonomic scope" value="Bacteria"/>
</dbReference>
<dbReference type="PANTHER" id="PTHR40039:SF1">
    <property type="entry name" value="PROTEIN DLTD"/>
    <property type="match status" value="1"/>
</dbReference>
<accession>A0A0R2C7K3</accession>
<dbReference type="InterPro" id="IPR023896">
    <property type="entry name" value="LTA_DltD"/>
</dbReference>
<dbReference type="UniPathway" id="UPA00556"/>
<dbReference type="AlphaFoldDB" id="A0A0R2C7K3"/>
<organism evidence="3 4">
    <name type="scientific">Liquorilactobacillus vini DSM 20605</name>
    <dbReference type="NCBI Taxonomy" id="1133569"/>
    <lineage>
        <taxon>Bacteria</taxon>
        <taxon>Bacillati</taxon>
        <taxon>Bacillota</taxon>
        <taxon>Bacilli</taxon>
        <taxon>Lactobacillales</taxon>
        <taxon>Lactobacillaceae</taxon>
        <taxon>Liquorilactobacillus</taxon>
    </lineage>
</organism>
<keyword evidence="2" id="KW-1133">Transmembrane helix</keyword>
<keyword evidence="4" id="KW-1185">Reference proteome</keyword>
<gene>
    <name evidence="3" type="ORF">FD21_GL001248</name>
</gene>
<evidence type="ECO:0000256" key="1">
    <source>
        <dbReference type="PIRNR" id="PIRNR021438"/>
    </source>
</evidence>
<proteinExistence type="inferred from homology"/>
<name>A0A0R2C7K3_9LACO</name>
<comment type="similarity">
    <text evidence="1">Belongs to the DltD family.</text>
</comment>
<keyword evidence="1 2" id="KW-0472">Membrane</keyword>
<dbReference type="PIRSF" id="PIRSF021438">
    <property type="entry name" value="DltD"/>
    <property type="match status" value="1"/>
</dbReference>
<dbReference type="EMBL" id="AYYX01000035">
    <property type="protein sequence ID" value="KRM87710.1"/>
    <property type="molecule type" value="Genomic_DNA"/>
</dbReference>
<feature type="transmembrane region" description="Helical" evidence="2">
    <location>
        <begin position="6"/>
        <end position="31"/>
    </location>
</feature>